<keyword evidence="7" id="KW-1185">Reference proteome</keyword>
<proteinExistence type="predicted"/>
<dbReference type="Gene3D" id="2.60.40.2810">
    <property type="match status" value="1"/>
</dbReference>
<feature type="domain" description="YDG" evidence="4">
    <location>
        <begin position="1000"/>
        <end position="1071"/>
    </location>
</feature>
<dbReference type="Gene3D" id="2.130.10.130">
    <property type="entry name" value="Integrin alpha, N-terminal"/>
    <property type="match status" value="2"/>
</dbReference>
<dbReference type="InterPro" id="IPR013783">
    <property type="entry name" value="Ig-like_fold"/>
</dbReference>
<feature type="domain" description="MBG" evidence="5">
    <location>
        <begin position="750"/>
        <end position="820"/>
    </location>
</feature>
<evidence type="ECO:0000256" key="1">
    <source>
        <dbReference type="ARBA" id="ARBA00022729"/>
    </source>
</evidence>
<dbReference type="PANTHER" id="PTHR46580">
    <property type="entry name" value="SENSOR KINASE-RELATED"/>
    <property type="match status" value="1"/>
</dbReference>
<evidence type="ECO:0000313" key="6">
    <source>
        <dbReference type="EMBL" id="WWX25432.1"/>
    </source>
</evidence>
<dbReference type="InterPro" id="IPR041286">
    <property type="entry name" value="MBG_2"/>
</dbReference>
<dbReference type="InterPro" id="IPR028994">
    <property type="entry name" value="Integrin_alpha_N"/>
</dbReference>
<dbReference type="Pfam" id="PF18676">
    <property type="entry name" value="MBG_2"/>
    <property type="match status" value="2"/>
</dbReference>
<evidence type="ECO:0000256" key="3">
    <source>
        <dbReference type="SAM" id="Phobius"/>
    </source>
</evidence>
<sequence>MKKSIFPLLLFGLTLFQLFSLNGTVQSLSALNNSPGTFLTGQTMTNAPSKDVALGDLNSDGFTDIFLANDSAVEVWINDGSGTFTLHWTSPSTANSKAVALSDVDDDSDLDAFIVRNGDNELWLNDGNGNFLNSGQTLGSGDSTDVATGDFNGDGYPDFIVVNYASANIILLNNGDGSFGLPLTLASSNNNSNGVALGDLNNDDHIDIFVANTGTNKVWLNDGVGNFQSFWTSPNSKTSFGVALGDLNGDGFQDAFVTNGNAPNEVWSNTGTGSFTDSGQALGGSAWSTSIALGDFDDDGDLDAFITNGVIPGPDRVFFNDGTGNFTDSGQVFPNNTSNSVALGDLNNDGSLDAVVTGANGAVVWFNALPGITVTVPSLGNVWTIGSAQIIRWISFNVLGNVSIELSYDNGNNWTTLAADTANDGVFEWTVNGTATDQAVVRITPLADTDLLGVTGNFSLEYPAPVAMEDSYETGQNENLIVDAENGVLVNDVYAGLEALTALLVEQPSHGTLNLASDGSFTYIPAADYYGSDTFVYQASDGTDYSNEAVVTVAVSLINDSPSAINDDYNTQKNTNITVDASSGILANDSDADDDELTAVLIATASNGILELNSDGSFMYTPVNDYTGADSFSYQAFDGYEYSNTATVTINVVDTSPVIVLNPVDVAAVYGADAIFEASATGTPEPTIQWQESVDHGITWSDIPGGNELSYTVNQPDMDFNGRQFRAVFSNIHGTTDSATAILSVTQRAVTVAADDAGKIYGDADPLLTYRLTEGAMVEGDQFTGGLTRDIGEIVGSYEIKQGSLVLNPNYNLTFIGADFDIEPRIASVTPDNKSKFVGEADPVLTGTLTGFLAEDNINAGFSRISGETIGVYEIVAELTPADTLTNYTITYHQGVFSIVVNPAPIIIIHPQPQTITYGDNVTFSATAAGNPAPSIQWQFSADDGTTWTNILAESGNSVTIIVPEITRNGYLYRALFTNEHGTAASNPVILTINPRIVSPNVTVKDKTYDGTIVAEIETQYLSGNLENDDLALTGGIAVFDSPAVGQDIPVNITGLNLIGDDSANYLLSSAETSATASILSPVFNGEEFNGSKITGAGFSGNLPFIGEDGFTVTSSLATTDNGQLSLSIESGTLVVAPVRGAAVTISATILDNPPTSPPEHTLISAYELGPGGITFDPAITLIWYYEGIDLPEKAEETALIVAFWNGANWIEIPSTLDPQRKTITAQTSHFSVFGLMVPVPATVVIETPAPEPTSTPPEATTDPTPVTPAPSTEPADPPLTTEEDIDFRYPAAALVGAIIAGIMLLITKPRQYQ</sequence>
<protein>
    <submittedName>
        <fullName evidence="6">FG-GAP-like repeat-containing protein</fullName>
    </submittedName>
</protein>
<dbReference type="SUPFAM" id="SSF69318">
    <property type="entry name" value="Integrin alpha N-terminal domain"/>
    <property type="match status" value="2"/>
</dbReference>
<dbReference type="Pfam" id="PF13517">
    <property type="entry name" value="FG-GAP_3"/>
    <property type="match status" value="3"/>
</dbReference>
<evidence type="ECO:0000259" key="5">
    <source>
        <dbReference type="Pfam" id="PF18676"/>
    </source>
</evidence>
<dbReference type="Pfam" id="PF17963">
    <property type="entry name" value="Big_9"/>
    <property type="match status" value="2"/>
</dbReference>
<dbReference type="PANTHER" id="PTHR46580:SF4">
    <property type="entry name" value="ATP_GTP-BINDING PROTEIN"/>
    <property type="match status" value="1"/>
</dbReference>
<name>A0ABZ2J3I1_9CHLR</name>
<feature type="compositionally biased region" description="Low complexity" evidence="2">
    <location>
        <begin position="1257"/>
        <end position="1273"/>
    </location>
</feature>
<keyword evidence="3" id="KW-0812">Transmembrane</keyword>
<dbReference type="RefSeq" id="WP_338737575.1">
    <property type="nucleotide sequence ID" value="NZ_CP146612.1"/>
</dbReference>
<keyword evidence="3" id="KW-0472">Membrane</keyword>
<dbReference type="Proteomes" id="UP001375370">
    <property type="component" value="Chromosome"/>
</dbReference>
<reference evidence="6 7" key="1">
    <citation type="submission" date="2024-03" db="EMBL/GenBank/DDBJ databases">
        <title>A Dehalogenimonas Isolated from Estuarine Sediments Dihaloeliminates Chlorinated Alkanes.</title>
        <authorList>
            <person name="Yang Y."/>
            <person name="Wang H."/>
        </authorList>
    </citation>
    <scope>NUCLEOTIDE SEQUENCE [LARGE SCALE GENOMIC DNA]</scope>
    <source>
        <strain evidence="6 7">W</strain>
    </source>
</reference>
<feature type="region of interest" description="Disordered" evidence="2">
    <location>
        <begin position="1248"/>
        <end position="1283"/>
    </location>
</feature>
<feature type="domain" description="MBG" evidence="5">
    <location>
        <begin position="828"/>
        <end position="898"/>
    </location>
</feature>
<keyword evidence="1" id="KW-0732">Signal</keyword>
<organism evidence="6 7">
    <name type="scientific">Candidatus Dehalogenimonas loeffleri</name>
    <dbReference type="NCBI Taxonomy" id="3127115"/>
    <lineage>
        <taxon>Bacteria</taxon>
        <taxon>Bacillati</taxon>
        <taxon>Chloroflexota</taxon>
        <taxon>Dehalococcoidia</taxon>
        <taxon>Dehalococcoidales</taxon>
        <taxon>Dehalococcoidaceae</taxon>
        <taxon>Dehalogenimonas</taxon>
    </lineage>
</organism>
<evidence type="ECO:0000259" key="4">
    <source>
        <dbReference type="Pfam" id="PF18657"/>
    </source>
</evidence>
<evidence type="ECO:0000256" key="2">
    <source>
        <dbReference type="SAM" id="MobiDB-lite"/>
    </source>
</evidence>
<evidence type="ECO:0000313" key="7">
    <source>
        <dbReference type="Proteomes" id="UP001375370"/>
    </source>
</evidence>
<dbReference type="SUPFAM" id="SSF48726">
    <property type="entry name" value="Immunoglobulin"/>
    <property type="match status" value="2"/>
</dbReference>
<dbReference type="Pfam" id="PF18657">
    <property type="entry name" value="YDG"/>
    <property type="match status" value="1"/>
</dbReference>
<dbReference type="InterPro" id="IPR013517">
    <property type="entry name" value="FG-GAP"/>
</dbReference>
<dbReference type="EMBL" id="CP146612">
    <property type="protein sequence ID" value="WWX25432.1"/>
    <property type="molecule type" value="Genomic_DNA"/>
</dbReference>
<keyword evidence="3" id="KW-1133">Transmembrane helix</keyword>
<accession>A0ABZ2J3I1</accession>
<dbReference type="Gene3D" id="2.60.40.10">
    <property type="entry name" value="Immunoglobulins"/>
    <property type="match status" value="2"/>
</dbReference>
<dbReference type="Gene3D" id="2.60.40.3440">
    <property type="match status" value="1"/>
</dbReference>
<feature type="transmembrane region" description="Helical" evidence="3">
    <location>
        <begin position="1288"/>
        <end position="1307"/>
    </location>
</feature>
<dbReference type="InterPro" id="IPR036179">
    <property type="entry name" value="Ig-like_dom_sf"/>
</dbReference>
<dbReference type="InterPro" id="IPR041248">
    <property type="entry name" value="YDG"/>
</dbReference>
<gene>
    <name evidence="6" type="ORF">V8247_00240</name>
</gene>